<protein>
    <recommendedName>
        <fullName evidence="2">AAA+ ATPase domain-containing protein</fullName>
    </recommendedName>
</protein>
<proteinExistence type="predicted"/>
<organism evidence="1">
    <name type="scientific">Herbiconiux sp. A18JL235</name>
    <dbReference type="NCBI Taxonomy" id="3152363"/>
    <lineage>
        <taxon>Bacteria</taxon>
        <taxon>Bacillati</taxon>
        <taxon>Actinomycetota</taxon>
        <taxon>Actinomycetes</taxon>
        <taxon>Micrococcales</taxon>
        <taxon>Microbacteriaceae</taxon>
        <taxon>Herbiconiux</taxon>
    </lineage>
</organism>
<name>A0AB39BJT0_9MICO</name>
<evidence type="ECO:0000313" key="1">
    <source>
        <dbReference type="EMBL" id="XDI06380.1"/>
    </source>
</evidence>
<evidence type="ECO:0008006" key="2">
    <source>
        <dbReference type="Google" id="ProtNLM"/>
    </source>
</evidence>
<dbReference type="InterPro" id="IPR027417">
    <property type="entry name" value="P-loop_NTPase"/>
</dbReference>
<accession>A0AB39BJT0</accession>
<dbReference type="EMBL" id="CP162511">
    <property type="protein sequence ID" value="XDI06380.1"/>
    <property type="molecule type" value="Genomic_DNA"/>
</dbReference>
<gene>
    <name evidence="1" type="ORF">ABFY20_04585</name>
</gene>
<dbReference type="AlphaFoldDB" id="A0AB39BJT0"/>
<dbReference type="SUPFAM" id="SSF53795">
    <property type="entry name" value="PEP carboxykinase-like"/>
    <property type="match status" value="1"/>
</dbReference>
<reference evidence="1" key="1">
    <citation type="submission" date="2024-05" db="EMBL/GenBank/DDBJ databases">
        <title>Herbiconiux sp. A18JL235.</title>
        <authorList>
            <person name="Zhang G."/>
        </authorList>
    </citation>
    <scope>NUCLEOTIDE SEQUENCE</scope>
    <source>
        <strain evidence="1">A18JL235</strain>
    </source>
</reference>
<sequence length="365" mass="39030">MDGAIAISALGAVVGLQFEKSISEDDANRLSELWASTLTHEPAETSISAALAPASADVTAQDFSSLAAALSTRVTLTAIEQRKSDLVMIHACGVALPDGRVVAFVGPSGRGKTTLARALGRHYGYVTDETVGIDSNGIVYPYRKPLSIIEDRAAPQVKTQIAPGELDLLPIPSTALRIAAIVLLDRSETYTGPPEVSDVSMRDALVSLVPELSYLPELPRPLQRVAGLIDSVGGVRRLRYREANDVPVVVPDLIKPSRESSWNLIADDGPHHRLGAGEFVRETVLDQLELEGEYVALRGRSVLVLNGIGPAIWDALVSPRTPTQITEFVVDRHGEPEDTDSALLVTSALSQMVDSGLVRSETALH</sequence>
<dbReference type="Gene3D" id="3.40.50.300">
    <property type="entry name" value="P-loop containing nucleotide triphosphate hydrolases"/>
    <property type="match status" value="1"/>
</dbReference>
<dbReference type="SUPFAM" id="SSF52540">
    <property type="entry name" value="P-loop containing nucleoside triphosphate hydrolases"/>
    <property type="match status" value="1"/>
</dbReference>
<dbReference type="RefSeq" id="WP_368498762.1">
    <property type="nucleotide sequence ID" value="NZ_CP162511.1"/>
</dbReference>